<dbReference type="Proteomes" id="UP000653358">
    <property type="component" value="Unassembled WGS sequence"/>
</dbReference>
<feature type="domain" description="Helicase C-terminal" evidence="2">
    <location>
        <begin position="452"/>
        <end position="605"/>
    </location>
</feature>
<dbReference type="GO" id="GO:0004519">
    <property type="term" value="F:endonuclease activity"/>
    <property type="evidence" value="ECO:0007669"/>
    <property type="project" value="UniProtKB-KW"/>
</dbReference>
<dbReference type="RefSeq" id="WP_148606067.1">
    <property type="nucleotide sequence ID" value="NZ_RXYB01000030.1"/>
</dbReference>
<comment type="caution">
    <text evidence="3">The sequence shown here is derived from an EMBL/GenBank/DDBJ whole genome shotgun (WGS) entry which is preliminary data.</text>
</comment>
<dbReference type="InterPro" id="IPR025202">
    <property type="entry name" value="PLD-like_dom"/>
</dbReference>
<evidence type="ECO:0000313" key="3">
    <source>
        <dbReference type="EMBL" id="MBC3797371.1"/>
    </source>
</evidence>
<dbReference type="InterPro" id="IPR027417">
    <property type="entry name" value="P-loop_NTPase"/>
</dbReference>
<dbReference type="PANTHER" id="PTHR47396:SF1">
    <property type="entry name" value="ATP-DEPENDENT HELICASE IRC3-RELATED"/>
    <property type="match status" value="1"/>
</dbReference>
<dbReference type="CDD" id="cd18799">
    <property type="entry name" value="SF2_C_EcoAI-like"/>
    <property type="match status" value="1"/>
</dbReference>
<keyword evidence="3" id="KW-0255">Endonuclease</keyword>
<dbReference type="CDD" id="cd18032">
    <property type="entry name" value="DEXHc_RE_I_III_res"/>
    <property type="match status" value="1"/>
</dbReference>
<dbReference type="PROSITE" id="PS51192">
    <property type="entry name" value="HELICASE_ATP_BIND_1"/>
    <property type="match status" value="1"/>
</dbReference>
<keyword evidence="4" id="KW-1185">Reference proteome</keyword>
<dbReference type="SUPFAM" id="SSF56024">
    <property type="entry name" value="Phospholipase D/nuclease"/>
    <property type="match status" value="1"/>
</dbReference>
<dbReference type="PANTHER" id="PTHR47396">
    <property type="entry name" value="TYPE I RESTRICTION ENZYME ECOKI R PROTEIN"/>
    <property type="match status" value="1"/>
</dbReference>
<name>A0ABR6WLR5_9FIRM</name>
<dbReference type="InterPro" id="IPR050742">
    <property type="entry name" value="Helicase_Restrict-Modif_Enz"/>
</dbReference>
<sequence>MGTYRITGANAYNENCITGEQDHLYDYLKASIATAAEIDINVSFLMASGIRLILDDLKAAAGRAVQIRILCGDYLNITQPEALYLLKDALGDQLDLRFYNVPNQSFHAKAYFFKYPDYDEVFVGSSNLSKSALTSGIEWNYRINSRENQADCAYFRRIFEELLADHAIPIDDAELKRYAKQWKRPRLYQQLEDAEALESADQATDETNRVAQGQSAFVVDTEEPNPPPLMAFPQPKDAQIEALYALKNFRREKLDKGLIVAATGIGKTFLAAFDSKAYTRILFVAHRDEILSQAEHTFTCVRYELSTGRFNGTQKDTAEDIIFASVQTLGNKAYLTAATFPPDAFDYIIIDEFHHAVSDHYQNIIDYFKPKFLLGLTATPERLDNQDVFALCDYNVVYEVRLKEAINKGWLVPFRYYGIYDDLDYTAVPFRNGRYDEDALEKLASINQRGHLILQNYLKYDSNKALGFCISRNHALYMTRYFRKHGIACCAVISGSAEVHQQPLVRPREQAIKALKTGELQVVFAVDMFNEGLDIPELDMVLFLRPTQSPTVFLQQLGRGLRKSRGKQYVNVLDFIGNYKKANLIPFFLTSEPPGHRPGKKTDRLPSADDYPEDCFVDFDFRLVDLFKKMAQDQKKIKDRVIAAFFDIQEELGQRPLRLDLFVHLDADIYQTIRSKKELNLFRDYLSFLNEIGQATDDEKMLLGTVGHEFLKNIENTAMAKTYKMPVLLAFYNGGRIKMTISADEIGASFMAFYANASNRIDLLRDKSTADALHWGKKEYIALANRNPVHFLAQTAGEYFVKADDRFCLAPALQAFIANPAFIGHFKDIIDYRTKRFYKERLEKLQQ</sequence>
<keyword evidence="3" id="KW-0378">Hydrolase</keyword>
<dbReference type="PROSITE" id="PS51194">
    <property type="entry name" value="HELICASE_CTER"/>
    <property type="match status" value="1"/>
</dbReference>
<dbReference type="EMBL" id="WJBB01000010">
    <property type="protein sequence ID" value="MBC3797371.1"/>
    <property type="molecule type" value="Genomic_DNA"/>
</dbReference>
<dbReference type="SMART" id="SM00490">
    <property type="entry name" value="HELICc"/>
    <property type="match status" value="1"/>
</dbReference>
<evidence type="ECO:0000313" key="4">
    <source>
        <dbReference type="Proteomes" id="UP000653358"/>
    </source>
</evidence>
<organism evidence="3 4">
    <name type="scientific">Acetobacterium tundrae</name>
    <dbReference type="NCBI Taxonomy" id="132932"/>
    <lineage>
        <taxon>Bacteria</taxon>
        <taxon>Bacillati</taxon>
        <taxon>Bacillota</taxon>
        <taxon>Clostridia</taxon>
        <taxon>Eubacteriales</taxon>
        <taxon>Eubacteriaceae</taxon>
        <taxon>Acetobacterium</taxon>
    </lineage>
</organism>
<dbReference type="Pfam" id="PF04851">
    <property type="entry name" value="ResIII"/>
    <property type="match status" value="1"/>
</dbReference>
<reference evidence="3 4" key="1">
    <citation type="journal article" date="2020" name="mSystems">
        <title>Defining Genomic and Predicted Metabolic Features of the Acetobacterium Genus.</title>
        <authorList>
            <person name="Ross D.E."/>
            <person name="Marshall C.W."/>
            <person name="Gulliver D."/>
            <person name="May H.D."/>
            <person name="Norman R.S."/>
        </authorList>
    </citation>
    <scope>NUCLEOTIDE SEQUENCE [LARGE SCALE GENOMIC DNA]</scope>
    <source>
        <strain evidence="3 4">DSM 9173</strain>
    </source>
</reference>
<evidence type="ECO:0000259" key="1">
    <source>
        <dbReference type="PROSITE" id="PS51192"/>
    </source>
</evidence>
<dbReference type="Pfam" id="PF00271">
    <property type="entry name" value="Helicase_C"/>
    <property type="match status" value="1"/>
</dbReference>
<accession>A0ABR6WLR5</accession>
<dbReference type="SUPFAM" id="SSF52540">
    <property type="entry name" value="P-loop containing nucleoside triphosphate hydrolases"/>
    <property type="match status" value="1"/>
</dbReference>
<protein>
    <submittedName>
        <fullName evidence="3">NgoFVII family restriction endonuclease</fullName>
    </submittedName>
</protein>
<keyword evidence="3" id="KW-0540">Nuclease</keyword>
<proteinExistence type="predicted"/>
<feature type="domain" description="Helicase ATP-binding" evidence="1">
    <location>
        <begin position="248"/>
        <end position="398"/>
    </location>
</feature>
<dbReference type="InterPro" id="IPR006935">
    <property type="entry name" value="Helicase/UvrB_N"/>
</dbReference>
<dbReference type="Pfam" id="PF13091">
    <property type="entry name" value="PLDc_2"/>
    <property type="match status" value="1"/>
</dbReference>
<gene>
    <name evidence="3" type="ORF">GH807_09955</name>
</gene>
<dbReference type="SMART" id="SM00487">
    <property type="entry name" value="DEXDc"/>
    <property type="match status" value="1"/>
</dbReference>
<evidence type="ECO:0000259" key="2">
    <source>
        <dbReference type="PROSITE" id="PS51194"/>
    </source>
</evidence>
<dbReference type="InterPro" id="IPR001650">
    <property type="entry name" value="Helicase_C-like"/>
</dbReference>
<dbReference type="InterPro" id="IPR014001">
    <property type="entry name" value="Helicase_ATP-bd"/>
</dbReference>
<dbReference type="Gene3D" id="3.40.50.300">
    <property type="entry name" value="P-loop containing nucleotide triphosphate hydrolases"/>
    <property type="match status" value="2"/>
</dbReference>
<dbReference type="Gene3D" id="3.30.870.10">
    <property type="entry name" value="Endonuclease Chain A"/>
    <property type="match status" value="1"/>
</dbReference>